<dbReference type="eggNOG" id="COG5545">
    <property type="taxonomic scope" value="Bacteria"/>
</dbReference>
<protein>
    <submittedName>
        <fullName evidence="2">Pathogenicity island protein</fullName>
    </submittedName>
</protein>
<organism evidence="2 3">
    <name type="scientific">Staphylococcus massiliensis S46</name>
    <dbReference type="NCBI Taxonomy" id="1229783"/>
    <lineage>
        <taxon>Bacteria</taxon>
        <taxon>Bacillati</taxon>
        <taxon>Bacillota</taxon>
        <taxon>Bacilli</taxon>
        <taxon>Bacillales</taxon>
        <taxon>Staphylococcaceae</taxon>
        <taxon>Staphylococcus</taxon>
    </lineage>
</organism>
<proteinExistence type="predicted"/>
<dbReference type="PATRIC" id="fig|1229783.3.peg.2242"/>
<comment type="caution">
    <text evidence="2">The sequence shown here is derived from an EMBL/GenBank/DDBJ whole genome shotgun (WGS) entry which is preliminary data.</text>
</comment>
<gene>
    <name evidence="2" type="ORF">C273_11321</name>
</gene>
<dbReference type="SUPFAM" id="SSF52540">
    <property type="entry name" value="P-loop containing nucleoside triphosphate hydrolases"/>
    <property type="match status" value="1"/>
</dbReference>
<accession>K9AH71</accession>
<dbReference type="InterPro" id="IPR027417">
    <property type="entry name" value="P-loop_NTPase"/>
</dbReference>
<dbReference type="STRING" id="1229783.C273_11321"/>
<feature type="domain" description="Virulence-associated protein E-like" evidence="1">
    <location>
        <begin position="132"/>
        <end position="352"/>
    </location>
</feature>
<keyword evidence="3" id="KW-1185">Reference proteome</keyword>
<dbReference type="PANTHER" id="PTHR34985:SF1">
    <property type="entry name" value="SLR0554 PROTEIN"/>
    <property type="match status" value="1"/>
</dbReference>
<dbReference type="Proteomes" id="UP000009885">
    <property type="component" value="Unassembled WGS sequence"/>
</dbReference>
<evidence type="ECO:0000313" key="2">
    <source>
        <dbReference type="EMBL" id="EKU45391.1"/>
    </source>
</evidence>
<sequence length="489" mass="56733">MSEVTREDVFEMIDSVQLEQNSDNWRSKLRISPSTGAYKKTPTNGALILKNDENIKDLVQYDVFEQVAKLKRLPHWRSDSDTNYYWSDLDTTHVISHIDQCYNIHFSRDVIDSVIEKEAYENKFHPIKSLIESEPWDGTKRIETLFIDYLGADDTHYNRQVAKKWVMGAVARIYKPGIKYDTMVILYGGQGGGKSTLASKMGGDWYNQSINTFKGDEAYKKLQGSWICEIEELSAFQKSTIEDIKSFVSAVIDIYRASYGKRTQRYPRQCVFLGTTNNYEFLKDKTGNRRFLPVTTDKEQATKSPFDDLTPDVVQQMYAEAKVYFDENPTDKALLLDKDASETALQMQEEHAEKDTLIGEIEDFLEKPIPSDYWYVSLDERRFKMRKHIDPDHIKLYGDGSVIEVPGSKPGTYEWRDKVTSKEIWKVMMGNDSQPQPHHLRKIDEALRNTRYCGLKKKQLRFGEGIGRQSGFEVDLSKYYKELKEQSQI</sequence>
<evidence type="ECO:0000313" key="3">
    <source>
        <dbReference type="Proteomes" id="UP000009885"/>
    </source>
</evidence>
<reference evidence="2 3" key="1">
    <citation type="journal article" date="2013" name="Genome Announc.">
        <title>Genome Sequence of Staphylococcus massiliensis Strain S46, Isolated from the Surface of Healthy Human Skin.</title>
        <authorList>
            <person name="Srivastav R."/>
            <person name="Singh A."/>
            <person name="Jangir P.K."/>
            <person name="Kumari C."/>
            <person name="Muduli S."/>
            <person name="Sharma R."/>
        </authorList>
    </citation>
    <scope>NUCLEOTIDE SEQUENCE [LARGE SCALE GENOMIC DNA]</scope>
    <source>
        <strain evidence="2 3">S46</strain>
    </source>
</reference>
<dbReference type="RefSeq" id="WP_009385226.1">
    <property type="nucleotide sequence ID" value="NZ_AMSQ01000031.1"/>
</dbReference>
<dbReference type="InterPro" id="IPR007936">
    <property type="entry name" value="VapE-like_dom"/>
</dbReference>
<evidence type="ECO:0000259" key="1">
    <source>
        <dbReference type="Pfam" id="PF05272"/>
    </source>
</evidence>
<dbReference type="OrthoDB" id="9763644at2"/>
<name>K9AH71_9STAP</name>
<dbReference type="PANTHER" id="PTHR34985">
    <property type="entry name" value="SLR0554 PROTEIN"/>
    <property type="match status" value="1"/>
</dbReference>
<dbReference type="AlphaFoldDB" id="K9AH71"/>
<dbReference type="Pfam" id="PF05272">
    <property type="entry name" value="VapE-like_dom"/>
    <property type="match status" value="1"/>
</dbReference>
<dbReference type="EMBL" id="AMSQ01000031">
    <property type="protein sequence ID" value="EKU45391.1"/>
    <property type="molecule type" value="Genomic_DNA"/>
</dbReference>